<dbReference type="InterPro" id="IPR012467">
    <property type="entry name" value="DUF1684"/>
</dbReference>
<comment type="caution">
    <text evidence="1">The sequence shown here is derived from an EMBL/GenBank/DDBJ whole genome shotgun (WGS) entry which is preliminary data.</text>
</comment>
<dbReference type="Pfam" id="PF07920">
    <property type="entry name" value="DUF1684"/>
    <property type="match status" value="1"/>
</dbReference>
<protein>
    <submittedName>
        <fullName evidence="1">DUF1684 domain-containing protein</fullName>
    </submittedName>
</protein>
<dbReference type="RefSeq" id="WP_191175960.1">
    <property type="nucleotide sequence ID" value="NZ_JACWMW010000002.1"/>
</dbReference>
<organism evidence="1 2">
    <name type="scientific">Mucilaginibacter rigui</name>
    <dbReference type="NCBI Taxonomy" id="534635"/>
    <lineage>
        <taxon>Bacteria</taxon>
        <taxon>Pseudomonadati</taxon>
        <taxon>Bacteroidota</taxon>
        <taxon>Sphingobacteriia</taxon>
        <taxon>Sphingobacteriales</taxon>
        <taxon>Sphingobacteriaceae</taxon>
        <taxon>Mucilaginibacter</taxon>
    </lineage>
</organism>
<sequence length="201" mass="23190">MKYLIITLLTFITLTSYSQGYKSRLETYRKQYQADFLTDKNSPLKEADLKNLRFYDPDSTYRITADVEVLPTEPSFMIPTFNGAKQEYVRYGRVKFVLNGKLLHLTIYSNTLLAKRPGFADYLFMPFTDQTNGKETYGGGRYLDLKTTDIKNGHLEIDFNKAYNPYCAYSAGYQCPMPPQENDLALKVQAGEKQYTGEKKH</sequence>
<dbReference type="PANTHER" id="PTHR41913">
    <property type="entry name" value="DUF1684 DOMAIN-CONTAINING PROTEIN"/>
    <property type="match status" value="1"/>
</dbReference>
<keyword evidence="2" id="KW-1185">Reference proteome</keyword>
<reference evidence="1 2" key="1">
    <citation type="submission" date="2020-09" db="EMBL/GenBank/DDBJ databases">
        <title>Novel species of Mucilaginibacter isolated from a glacier on the Tibetan Plateau.</title>
        <authorList>
            <person name="Liu Q."/>
            <person name="Xin Y.-H."/>
        </authorList>
    </citation>
    <scope>NUCLEOTIDE SEQUENCE [LARGE SCALE GENOMIC DNA]</scope>
    <source>
        <strain evidence="1 2">CGMCC 1.13878</strain>
    </source>
</reference>
<gene>
    <name evidence="1" type="ORF">IDJ75_12690</name>
</gene>
<accession>A0ABR7X6G0</accession>
<dbReference type="EMBL" id="JACWMW010000002">
    <property type="protein sequence ID" value="MBD1386140.1"/>
    <property type="molecule type" value="Genomic_DNA"/>
</dbReference>
<evidence type="ECO:0000313" key="1">
    <source>
        <dbReference type="EMBL" id="MBD1386140.1"/>
    </source>
</evidence>
<evidence type="ECO:0000313" key="2">
    <source>
        <dbReference type="Proteomes" id="UP000618754"/>
    </source>
</evidence>
<name>A0ABR7X6G0_9SPHI</name>
<dbReference type="PANTHER" id="PTHR41913:SF1">
    <property type="entry name" value="DUF1684 DOMAIN-CONTAINING PROTEIN"/>
    <property type="match status" value="1"/>
</dbReference>
<dbReference type="Proteomes" id="UP000618754">
    <property type="component" value="Unassembled WGS sequence"/>
</dbReference>
<proteinExistence type="predicted"/>